<dbReference type="CDD" id="cd11386">
    <property type="entry name" value="MCP_signal"/>
    <property type="match status" value="1"/>
</dbReference>
<keyword evidence="3 8" id="KW-0472">Membrane</keyword>
<dbReference type="SMART" id="SM00283">
    <property type="entry name" value="MA"/>
    <property type="match status" value="1"/>
</dbReference>
<dbReference type="InterPro" id="IPR003660">
    <property type="entry name" value="HAMP_dom"/>
</dbReference>
<sequence length="579" mass="64031">MGGKEMLKKLRLRRIRHRDIRIGWKYGLTLAIVILLFIGSSALVSNSIIGIGKNIEELEAKSDLAMSISEMGSLTRNMSIYIVSYYQEQNPDLVESFKENQVMYNQFASKVRVNLKSKEQEEIYQEVTSMNQEMYRMFTNYIVSAIQNGNMDVAESFLSQTNEIRDETVSLLDELVSMLDADRQQAISSAMESQKKTFVTQLIILAVTIVIGVLLIVFISQAISRNLKKVVEVSNQIAEGDLTVPEVDYDGRDEIGQLASSIGRMSAYLKEVIRQVSLVSNSVTTQSKELKLSASEVRAGSEQVATTMQELAAGSEKQADGASNLTYTMQQFSRRVQEANENGTKIENSSEFVLDLANQGNELMQASGEQMNRIDNIMKVAVTKVRGLDDSSKTISQLVSVIRDIADQTNLLALNAAIEAARAGEHGKGFAVVADEVRRLSEQVSTSVTDITDIVKKVQLETRSVTESLESGYEEVQQGTKQVIFTKETFDDINQAIVEMVESIKVVKQNLNEISDTTHEMNTSIEEIAAISEESAAGIEQTSASSQQTSSSMEEMAKSSEDLAKLAEELNTLVGQFKV</sequence>
<dbReference type="GO" id="GO:0004888">
    <property type="term" value="F:transmembrane signaling receptor activity"/>
    <property type="evidence" value="ECO:0007669"/>
    <property type="project" value="InterPro"/>
</dbReference>
<dbReference type="Pfam" id="PF00015">
    <property type="entry name" value="MCPsignal"/>
    <property type="match status" value="1"/>
</dbReference>
<dbReference type="SUPFAM" id="SSF58104">
    <property type="entry name" value="Methyl-accepting chemotaxis protein (MCP) signaling domain"/>
    <property type="match status" value="1"/>
</dbReference>
<feature type="region of interest" description="Disordered" evidence="7">
    <location>
        <begin position="536"/>
        <end position="561"/>
    </location>
</feature>
<reference evidence="11" key="1">
    <citation type="submission" date="2020-08" db="EMBL/GenBank/DDBJ databases">
        <title>Genome public.</title>
        <authorList>
            <person name="Liu C."/>
            <person name="Sun Q."/>
        </authorList>
    </citation>
    <scope>NUCLEOTIDE SEQUENCE</scope>
    <source>
        <strain evidence="11">BX22</strain>
    </source>
</reference>
<dbReference type="PANTHER" id="PTHR32089">
    <property type="entry name" value="METHYL-ACCEPTING CHEMOTAXIS PROTEIN MCPB"/>
    <property type="match status" value="1"/>
</dbReference>
<evidence type="ECO:0000256" key="1">
    <source>
        <dbReference type="ARBA" id="ARBA00004236"/>
    </source>
</evidence>
<evidence type="ECO:0000256" key="2">
    <source>
        <dbReference type="ARBA" id="ARBA00022475"/>
    </source>
</evidence>
<dbReference type="InterPro" id="IPR004090">
    <property type="entry name" value="Chemotax_Me-accpt_rcpt"/>
</dbReference>
<feature type="transmembrane region" description="Helical" evidence="8">
    <location>
        <begin position="198"/>
        <end position="219"/>
    </location>
</feature>
<evidence type="ECO:0000313" key="11">
    <source>
        <dbReference type="EMBL" id="MBC5637439.1"/>
    </source>
</evidence>
<evidence type="ECO:0000256" key="6">
    <source>
        <dbReference type="PROSITE-ProRule" id="PRU00284"/>
    </source>
</evidence>
<comment type="caution">
    <text evidence="11">The sequence shown here is derived from an EMBL/GenBank/DDBJ whole genome shotgun (WGS) entry which is preliminary data.</text>
</comment>
<dbReference type="PROSITE" id="PS50885">
    <property type="entry name" value="HAMP"/>
    <property type="match status" value="1"/>
</dbReference>
<dbReference type="Proteomes" id="UP000637359">
    <property type="component" value="Unassembled WGS sequence"/>
</dbReference>
<dbReference type="PROSITE" id="PS50111">
    <property type="entry name" value="CHEMOTAXIS_TRANSDUC_2"/>
    <property type="match status" value="1"/>
</dbReference>
<evidence type="ECO:0000256" key="4">
    <source>
        <dbReference type="ARBA" id="ARBA00023224"/>
    </source>
</evidence>
<comment type="similarity">
    <text evidence="5">Belongs to the methyl-accepting chemotaxis (MCP) protein family.</text>
</comment>
<keyword evidence="4 6" id="KW-0807">Transducer</keyword>
<keyword evidence="8" id="KW-1133">Transmembrane helix</keyword>
<keyword evidence="8" id="KW-0812">Transmembrane</keyword>
<feature type="compositionally biased region" description="Low complexity" evidence="7">
    <location>
        <begin position="536"/>
        <end position="554"/>
    </location>
</feature>
<dbReference type="SMART" id="SM00304">
    <property type="entry name" value="HAMP"/>
    <property type="match status" value="1"/>
</dbReference>
<evidence type="ECO:0000256" key="5">
    <source>
        <dbReference type="ARBA" id="ARBA00029447"/>
    </source>
</evidence>
<accession>A0A923L6N3</accession>
<dbReference type="CDD" id="cd06225">
    <property type="entry name" value="HAMP"/>
    <property type="match status" value="1"/>
</dbReference>
<dbReference type="GO" id="GO:0006935">
    <property type="term" value="P:chemotaxis"/>
    <property type="evidence" value="ECO:0007669"/>
    <property type="project" value="InterPro"/>
</dbReference>
<dbReference type="GO" id="GO:0005886">
    <property type="term" value="C:plasma membrane"/>
    <property type="evidence" value="ECO:0007669"/>
    <property type="project" value="UniProtKB-SubCell"/>
</dbReference>
<evidence type="ECO:0000313" key="12">
    <source>
        <dbReference type="Proteomes" id="UP000637359"/>
    </source>
</evidence>
<dbReference type="GO" id="GO:0007165">
    <property type="term" value="P:signal transduction"/>
    <property type="evidence" value="ECO:0007669"/>
    <property type="project" value="UniProtKB-KW"/>
</dbReference>
<feature type="domain" description="HAMP" evidence="10">
    <location>
        <begin position="221"/>
        <end position="274"/>
    </location>
</feature>
<keyword evidence="12" id="KW-1185">Reference proteome</keyword>
<protein>
    <submittedName>
        <fullName evidence="11">Methyl-accepting chemotaxis protein</fullName>
    </submittedName>
</protein>
<dbReference type="InterPro" id="IPR004089">
    <property type="entry name" value="MCPsignal_dom"/>
</dbReference>
<gene>
    <name evidence="11" type="ORF">H8S33_11540</name>
</gene>
<keyword evidence="2" id="KW-1003">Cell membrane</keyword>
<evidence type="ECO:0000256" key="3">
    <source>
        <dbReference type="ARBA" id="ARBA00023136"/>
    </source>
</evidence>
<dbReference type="Gene3D" id="6.10.340.10">
    <property type="match status" value="1"/>
</dbReference>
<evidence type="ECO:0000259" key="10">
    <source>
        <dbReference type="PROSITE" id="PS50885"/>
    </source>
</evidence>
<dbReference type="Gene3D" id="1.10.287.950">
    <property type="entry name" value="Methyl-accepting chemotaxis protein"/>
    <property type="match status" value="1"/>
</dbReference>
<dbReference type="PRINTS" id="PR00260">
    <property type="entry name" value="CHEMTRNSDUCR"/>
</dbReference>
<comment type="subcellular location">
    <subcellularLocation>
        <location evidence="1">Cell membrane</location>
    </subcellularLocation>
</comment>
<name>A0A923L6N3_9BACI</name>
<proteinExistence type="inferred from homology"/>
<evidence type="ECO:0000256" key="7">
    <source>
        <dbReference type="SAM" id="MobiDB-lite"/>
    </source>
</evidence>
<dbReference type="EMBL" id="JACOOL010000007">
    <property type="protein sequence ID" value="MBC5637439.1"/>
    <property type="molecule type" value="Genomic_DNA"/>
</dbReference>
<evidence type="ECO:0000256" key="8">
    <source>
        <dbReference type="SAM" id="Phobius"/>
    </source>
</evidence>
<dbReference type="PANTHER" id="PTHR32089:SF112">
    <property type="entry name" value="LYSOZYME-LIKE PROTEIN-RELATED"/>
    <property type="match status" value="1"/>
</dbReference>
<feature type="domain" description="Methyl-accepting transducer" evidence="9">
    <location>
        <begin position="293"/>
        <end position="543"/>
    </location>
</feature>
<organism evidence="11 12">
    <name type="scientific">Ornithinibacillus hominis</name>
    <dbReference type="NCBI Taxonomy" id="2763055"/>
    <lineage>
        <taxon>Bacteria</taxon>
        <taxon>Bacillati</taxon>
        <taxon>Bacillota</taxon>
        <taxon>Bacilli</taxon>
        <taxon>Bacillales</taxon>
        <taxon>Bacillaceae</taxon>
        <taxon>Ornithinibacillus</taxon>
    </lineage>
</organism>
<evidence type="ECO:0000259" key="9">
    <source>
        <dbReference type="PROSITE" id="PS50111"/>
    </source>
</evidence>
<dbReference type="Pfam" id="PF00672">
    <property type="entry name" value="HAMP"/>
    <property type="match status" value="1"/>
</dbReference>
<dbReference type="AlphaFoldDB" id="A0A923L6N3"/>